<dbReference type="EMBL" id="CP017076">
    <property type="protein sequence ID" value="AOR79703.1"/>
    <property type="molecule type" value="Genomic_DNA"/>
</dbReference>
<keyword evidence="2" id="KW-0614">Plasmid</keyword>
<geneLocation type="plasmid" evidence="2 3">
    <name>pSA1</name>
</geneLocation>
<name>A0A1D8AC57_9SPHN</name>
<organism evidence="2 3">
    <name type="scientific">Novosphingobium resinovorum</name>
    <dbReference type="NCBI Taxonomy" id="158500"/>
    <lineage>
        <taxon>Bacteria</taxon>
        <taxon>Pseudomonadati</taxon>
        <taxon>Pseudomonadota</taxon>
        <taxon>Alphaproteobacteria</taxon>
        <taxon>Sphingomonadales</taxon>
        <taxon>Sphingomonadaceae</taxon>
        <taxon>Novosphingobium</taxon>
    </lineage>
</organism>
<feature type="transmembrane region" description="Helical" evidence="1">
    <location>
        <begin position="102"/>
        <end position="121"/>
    </location>
</feature>
<keyword evidence="1" id="KW-0472">Membrane</keyword>
<keyword evidence="1" id="KW-1133">Transmembrane helix</keyword>
<dbReference type="KEGG" id="nre:BES08_23255"/>
<accession>A0A1D8AC57</accession>
<dbReference type="Proteomes" id="UP000094626">
    <property type="component" value="Plasmid pSA1"/>
</dbReference>
<feature type="transmembrane region" description="Helical" evidence="1">
    <location>
        <begin position="20"/>
        <end position="40"/>
    </location>
</feature>
<evidence type="ECO:0000313" key="3">
    <source>
        <dbReference type="Proteomes" id="UP000094626"/>
    </source>
</evidence>
<sequence>MAAVVPGLIAIAPLTFAPMALPLTALLGALAAVMFLVALFDRATRQAVDTFNQRSKAQWRDMSWRERLFSRSYGDLRLLIINRLIALEMLAFIVTGNQGQHFALLAFIGFALSTLMLMLMMKHQSDIVMRPGSYPSVDARTNASGIRENRHVVGCCHLSGL</sequence>
<keyword evidence="1" id="KW-0812">Transmembrane</keyword>
<feature type="transmembrane region" description="Helical" evidence="1">
    <location>
        <begin position="76"/>
        <end position="96"/>
    </location>
</feature>
<evidence type="ECO:0000256" key="1">
    <source>
        <dbReference type="SAM" id="Phobius"/>
    </source>
</evidence>
<proteinExistence type="predicted"/>
<evidence type="ECO:0000313" key="2">
    <source>
        <dbReference type="EMBL" id="AOR79703.1"/>
    </source>
</evidence>
<gene>
    <name evidence="2" type="ORF">BES08_23255</name>
</gene>
<dbReference type="RefSeq" id="WP_069709485.1">
    <property type="nucleotide sequence ID" value="NZ_CP017076.1"/>
</dbReference>
<dbReference type="AlphaFoldDB" id="A0A1D8AC57"/>
<protein>
    <submittedName>
        <fullName evidence="2">Uncharacterized protein</fullName>
    </submittedName>
</protein>
<reference evidence="3" key="1">
    <citation type="journal article" date="2017" name="J. Biotechnol.">
        <title>Complete genome sequence of Novosphingobium resinovorum SA1, a versatile xenobiotic-degrading bacterium capable of utilizing sulfanilic acid.</title>
        <authorList>
            <person name="Hegedus B."/>
            <person name="Kos P.B."/>
            <person name="Balint B."/>
            <person name="Maroti G."/>
            <person name="Gan H.M."/>
            <person name="Perei K."/>
            <person name="Rakhely G."/>
        </authorList>
    </citation>
    <scope>NUCLEOTIDE SEQUENCE [LARGE SCALE GENOMIC DNA]</scope>
    <source>
        <strain evidence="3">SA1</strain>
    </source>
</reference>
<keyword evidence="3" id="KW-1185">Reference proteome</keyword>